<reference evidence="12 13" key="1">
    <citation type="submission" date="2019-08" db="EMBL/GenBank/DDBJ databases">
        <title>Pelomicrobium methylotrophicum gen. nov., sp. nov. a moderately thermophilic, facultatively anaerobic, lithoautotrophic and methylotrophic bacterium isolated from a terrestrial mud volcano.</title>
        <authorList>
            <person name="Slobodkina G.B."/>
            <person name="Merkel A.Y."/>
            <person name="Slobodkin A.I."/>
        </authorList>
    </citation>
    <scope>NUCLEOTIDE SEQUENCE [LARGE SCALE GENOMIC DNA]</scope>
    <source>
        <strain evidence="12 13">SM250</strain>
    </source>
</reference>
<evidence type="ECO:0000313" key="13">
    <source>
        <dbReference type="Proteomes" id="UP000321201"/>
    </source>
</evidence>
<dbReference type="PROSITE" id="PS52015">
    <property type="entry name" value="TONB_CTD"/>
    <property type="match status" value="1"/>
</dbReference>
<dbReference type="InParanoid" id="A0A5C7EUW6"/>
<evidence type="ECO:0000256" key="7">
    <source>
        <dbReference type="ARBA" id="ARBA00022927"/>
    </source>
</evidence>
<dbReference type="EMBL" id="VPFL01000005">
    <property type="protein sequence ID" value="TXF12597.1"/>
    <property type="molecule type" value="Genomic_DNA"/>
</dbReference>
<dbReference type="Proteomes" id="UP000321201">
    <property type="component" value="Unassembled WGS sequence"/>
</dbReference>
<dbReference type="Pfam" id="PF03544">
    <property type="entry name" value="TonB_C"/>
    <property type="match status" value="1"/>
</dbReference>
<evidence type="ECO:0000256" key="1">
    <source>
        <dbReference type="ARBA" id="ARBA00004383"/>
    </source>
</evidence>
<gene>
    <name evidence="12" type="ORF">FR698_05025</name>
</gene>
<dbReference type="NCBIfam" id="TIGR01352">
    <property type="entry name" value="tonB_Cterm"/>
    <property type="match status" value="1"/>
</dbReference>
<dbReference type="InterPro" id="IPR037682">
    <property type="entry name" value="TonB_C"/>
</dbReference>
<evidence type="ECO:0000256" key="6">
    <source>
        <dbReference type="ARBA" id="ARBA00022692"/>
    </source>
</evidence>
<dbReference type="GO" id="GO:0098797">
    <property type="term" value="C:plasma membrane protein complex"/>
    <property type="evidence" value="ECO:0007669"/>
    <property type="project" value="TreeGrafter"/>
</dbReference>
<dbReference type="SUPFAM" id="SSF74653">
    <property type="entry name" value="TolA/TonB C-terminal domain"/>
    <property type="match status" value="1"/>
</dbReference>
<keyword evidence="3" id="KW-0813">Transport</keyword>
<keyword evidence="9" id="KW-0472">Membrane</keyword>
<protein>
    <submittedName>
        <fullName evidence="12">Energy transducer TonB</fullName>
    </submittedName>
</protein>
<evidence type="ECO:0000256" key="3">
    <source>
        <dbReference type="ARBA" id="ARBA00022448"/>
    </source>
</evidence>
<keyword evidence="13" id="KW-1185">Reference proteome</keyword>
<organism evidence="12 13">
    <name type="scientific">Pelomicrobium methylotrophicum</name>
    <dbReference type="NCBI Taxonomy" id="2602750"/>
    <lineage>
        <taxon>Bacteria</taxon>
        <taxon>Pseudomonadati</taxon>
        <taxon>Pseudomonadota</taxon>
        <taxon>Hydrogenophilia</taxon>
        <taxon>Hydrogenophilia incertae sedis</taxon>
        <taxon>Pelomicrobium</taxon>
    </lineage>
</organism>
<dbReference type="PANTHER" id="PTHR33446:SF2">
    <property type="entry name" value="PROTEIN TONB"/>
    <property type="match status" value="1"/>
</dbReference>
<keyword evidence="6" id="KW-0812">Transmembrane</keyword>
<sequence length="269" mass="29355">MPAQDRFSPGHSNRRLMLALGLSLTAHALALYLVPGPRPMPSKLVDVLKVEFAPAPTSRVEEEAPKPPRLPAVEELQPKPASKTRSGPRPRPSSREPVAHLNPPSPPSGTVPKPALRPSEGEPPPAPPARPPEPARPGPAALAEAAPAEETTPTPPAALAPAELQAQRRDVDTLRGFERRLSALAAEYRHYPRIARLRGWQGTTLILVRVGPQGLVQEVKVAETSGYEVLDRQALEMVRKALSRQPPPPDLRQWYEVTVPIQFRLEERG</sequence>
<dbReference type="GO" id="GO:0015031">
    <property type="term" value="P:protein transport"/>
    <property type="evidence" value="ECO:0007669"/>
    <property type="project" value="UniProtKB-KW"/>
</dbReference>
<feature type="compositionally biased region" description="Pro residues" evidence="10">
    <location>
        <begin position="121"/>
        <end position="137"/>
    </location>
</feature>
<dbReference type="GO" id="GO:0055085">
    <property type="term" value="P:transmembrane transport"/>
    <property type="evidence" value="ECO:0007669"/>
    <property type="project" value="InterPro"/>
</dbReference>
<keyword evidence="5" id="KW-0997">Cell inner membrane</keyword>
<dbReference type="PANTHER" id="PTHR33446">
    <property type="entry name" value="PROTEIN TONB-RELATED"/>
    <property type="match status" value="1"/>
</dbReference>
<comment type="subcellular location">
    <subcellularLocation>
        <location evidence="1">Cell inner membrane</location>
        <topology evidence="1">Single-pass membrane protein</topology>
        <orientation evidence="1">Periplasmic side</orientation>
    </subcellularLocation>
</comment>
<keyword evidence="8" id="KW-1133">Transmembrane helix</keyword>
<evidence type="ECO:0000256" key="10">
    <source>
        <dbReference type="SAM" id="MobiDB-lite"/>
    </source>
</evidence>
<dbReference type="OrthoDB" id="8563545at2"/>
<feature type="region of interest" description="Disordered" evidence="10">
    <location>
        <begin position="56"/>
        <end position="168"/>
    </location>
</feature>
<proteinExistence type="inferred from homology"/>
<dbReference type="GO" id="GO:0031992">
    <property type="term" value="F:energy transducer activity"/>
    <property type="evidence" value="ECO:0007669"/>
    <property type="project" value="TreeGrafter"/>
</dbReference>
<dbReference type="AlphaFoldDB" id="A0A5C7EUW6"/>
<evidence type="ECO:0000256" key="4">
    <source>
        <dbReference type="ARBA" id="ARBA00022475"/>
    </source>
</evidence>
<dbReference type="Gene3D" id="3.30.1150.10">
    <property type="match status" value="1"/>
</dbReference>
<dbReference type="InterPro" id="IPR051045">
    <property type="entry name" value="TonB-dependent_transducer"/>
</dbReference>
<keyword evidence="7" id="KW-0653">Protein transport</keyword>
<evidence type="ECO:0000256" key="5">
    <source>
        <dbReference type="ARBA" id="ARBA00022519"/>
    </source>
</evidence>
<feature type="domain" description="TonB C-terminal" evidence="11">
    <location>
        <begin position="176"/>
        <end position="269"/>
    </location>
</feature>
<feature type="compositionally biased region" description="Low complexity" evidence="10">
    <location>
        <begin position="138"/>
        <end position="152"/>
    </location>
</feature>
<evidence type="ECO:0000259" key="11">
    <source>
        <dbReference type="PROSITE" id="PS52015"/>
    </source>
</evidence>
<accession>A0A5C7EUW6</accession>
<evidence type="ECO:0000313" key="12">
    <source>
        <dbReference type="EMBL" id="TXF12597.1"/>
    </source>
</evidence>
<evidence type="ECO:0000256" key="9">
    <source>
        <dbReference type="ARBA" id="ARBA00023136"/>
    </source>
</evidence>
<keyword evidence="4" id="KW-1003">Cell membrane</keyword>
<comment type="similarity">
    <text evidence="2">Belongs to the TonB family.</text>
</comment>
<comment type="caution">
    <text evidence="12">The sequence shown here is derived from an EMBL/GenBank/DDBJ whole genome shotgun (WGS) entry which is preliminary data.</text>
</comment>
<dbReference type="InterPro" id="IPR006260">
    <property type="entry name" value="TonB/TolA_C"/>
</dbReference>
<evidence type="ECO:0000256" key="2">
    <source>
        <dbReference type="ARBA" id="ARBA00006555"/>
    </source>
</evidence>
<name>A0A5C7EUW6_9PROT</name>
<dbReference type="RefSeq" id="WP_147799089.1">
    <property type="nucleotide sequence ID" value="NZ_VPFL01000005.1"/>
</dbReference>
<evidence type="ECO:0000256" key="8">
    <source>
        <dbReference type="ARBA" id="ARBA00022989"/>
    </source>
</evidence>